<dbReference type="Pfam" id="PF03548">
    <property type="entry name" value="LolA"/>
    <property type="match status" value="1"/>
</dbReference>
<evidence type="ECO:0000313" key="3">
    <source>
        <dbReference type="Proteomes" id="UP000184139"/>
    </source>
</evidence>
<organism evidence="2 3">
    <name type="scientific">Desulfofustis glycolicus DSM 9705</name>
    <dbReference type="NCBI Taxonomy" id="1121409"/>
    <lineage>
        <taxon>Bacteria</taxon>
        <taxon>Pseudomonadati</taxon>
        <taxon>Thermodesulfobacteriota</taxon>
        <taxon>Desulfobulbia</taxon>
        <taxon>Desulfobulbales</taxon>
        <taxon>Desulfocapsaceae</taxon>
        <taxon>Desulfofustis</taxon>
    </lineage>
</organism>
<name>A0A1M5VAB5_9BACT</name>
<dbReference type="STRING" id="1121409.SAMN02745124_01609"/>
<dbReference type="InterPro" id="IPR029046">
    <property type="entry name" value="LolA/LolB/LppX"/>
</dbReference>
<keyword evidence="1" id="KW-0732">Signal</keyword>
<dbReference type="OrthoDB" id="9785727at2"/>
<reference evidence="2 3" key="1">
    <citation type="submission" date="2016-11" db="EMBL/GenBank/DDBJ databases">
        <authorList>
            <person name="Jaros S."/>
            <person name="Januszkiewicz K."/>
            <person name="Wedrychowicz H."/>
        </authorList>
    </citation>
    <scope>NUCLEOTIDE SEQUENCE [LARGE SCALE GENOMIC DNA]</scope>
    <source>
        <strain evidence="2 3">DSM 9705</strain>
    </source>
</reference>
<gene>
    <name evidence="2" type="ORF">SAMN02745124_01609</name>
</gene>
<dbReference type="EMBL" id="FQXS01000007">
    <property type="protein sequence ID" value="SHH72088.1"/>
    <property type="molecule type" value="Genomic_DNA"/>
</dbReference>
<accession>A0A1M5VAB5</accession>
<dbReference type="InterPro" id="IPR004564">
    <property type="entry name" value="OM_lipoprot_carrier_LolA-like"/>
</dbReference>
<dbReference type="CDD" id="cd16325">
    <property type="entry name" value="LolA"/>
    <property type="match status" value="1"/>
</dbReference>
<keyword evidence="3" id="KW-1185">Reference proteome</keyword>
<evidence type="ECO:0000313" key="2">
    <source>
        <dbReference type="EMBL" id="SHH72088.1"/>
    </source>
</evidence>
<dbReference type="PANTHER" id="PTHR35869">
    <property type="entry name" value="OUTER-MEMBRANE LIPOPROTEIN CARRIER PROTEIN"/>
    <property type="match status" value="1"/>
</dbReference>
<dbReference type="PANTHER" id="PTHR35869:SF1">
    <property type="entry name" value="OUTER-MEMBRANE LIPOPROTEIN CARRIER PROTEIN"/>
    <property type="match status" value="1"/>
</dbReference>
<dbReference type="Proteomes" id="UP000184139">
    <property type="component" value="Unassembled WGS sequence"/>
</dbReference>
<dbReference type="SUPFAM" id="SSF89392">
    <property type="entry name" value="Prokaryotic lipoproteins and lipoprotein localization factors"/>
    <property type="match status" value="1"/>
</dbReference>
<dbReference type="Gene3D" id="2.50.20.10">
    <property type="entry name" value="Lipoprotein localisation LolA/LolB/LppX"/>
    <property type="match status" value="1"/>
</dbReference>
<dbReference type="RefSeq" id="WP_073374986.1">
    <property type="nucleotide sequence ID" value="NZ_FQXS01000007.1"/>
</dbReference>
<keyword evidence="2" id="KW-0449">Lipoprotein</keyword>
<proteinExistence type="predicted"/>
<protein>
    <submittedName>
        <fullName evidence="2">Outer membrane lipoprotein carrier protein</fullName>
    </submittedName>
</protein>
<dbReference type="AlphaFoldDB" id="A0A1M5VAB5"/>
<sequence length="241" mass="26746">MILLSHAHRLAVLPTIFLLLTLLPPLCGGAAGETAELVVQRLQVRYQQLTSLRFQFAQQTSGQFAGRPKIGSGSGILVNNEQQTLMRWNYDSPDQQVVISDGVSVSMYFKDLNQMIIAPADTAQTDVLLSFFTGDRALGETFLILPPEPMVAAAAADQGRHFTGAQLVPRQPHTQLRSVHLFIDDDSLIRRIDMMDHFDTRTIIDFTSIDLDPIDLQDAAAIEQAFSFTPPPSTEIIRQQQ</sequence>
<evidence type="ECO:0000256" key="1">
    <source>
        <dbReference type="ARBA" id="ARBA00022729"/>
    </source>
</evidence>